<dbReference type="SUPFAM" id="SSF52540">
    <property type="entry name" value="P-loop containing nucleoside triphosphate hydrolases"/>
    <property type="match status" value="1"/>
</dbReference>
<dbReference type="OrthoDB" id="2187at2759"/>
<evidence type="ECO:0000313" key="2">
    <source>
        <dbReference type="Proteomes" id="UP000230423"/>
    </source>
</evidence>
<organism evidence="1 2">
    <name type="scientific">Teladorsagia circumcincta</name>
    <name type="common">Brown stomach worm</name>
    <name type="synonym">Ostertagia circumcincta</name>
    <dbReference type="NCBI Taxonomy" id="45464"/>
    <lineage>
        <taxon>Eukaryota</taxon>
        <taxon>Metazoa</taxon>
        <taxon>Ecdysozoa</taxon>
        <taxon>Nematoda</taxon>
        <taxon>Chromadorea</taxon>
        <taxon>Rhabditida</taxon>
        <taxon>Rhabditina</taxon>
        <taxon>Rhabditomorpha</taxon>
        <taxon>Strongyloidea</taxon>
        <taxon>Trichostrongylidae</taxon>
        <taxon>Teladorsagia</taxon>
    </lineage>
</organism>
<reference evidence="1 2" key="1">
    <citation type="submission" date="2015-09" db="EMBL/GenBank/DDBJ databases">
        <title>Draft genome of the parasitic nematode Teladorsagia circumcincta isolate WARC Sus (inbred).</title>
        <authorList>
            <person name="Mitreva M."/>
        </authorList>
    </citation>
    <scope>NUCLEOTIDE SEQUENCE [LARGE SCALE GENOMIC DNA]</scope>
    <source>
        <strain evidence="1 2">S</strain>
    </source>
</reference>
<dbReference type="GO" id="GO:0016558">
    <property type="term" value="P:protein import into peroxisome matrix"/>
    <property type="evidence" value="ECO:0007669"/>
    <property type="project" value="TreeGrafter"/>
</dbReference>
<gene>
    <name evidence="1" type="ORF">TELCIR_09801</name>
</gene>
<sequence>MIEPLNEEDRHQFFSSRLQPDLAQHAAKWTSGFVLAELVDLLKDVDFKVTTEEADRIDTSHLEWAIDKRNSLCAEAVGAPKIPSVSWDDVGGFEETKRLIIESIEANLQGSRLQRSGIMLFGPPGCGKTLIAKGLFFLSPRIR</sequence>
<dbReference type="Gene3D" id="3.40.50.300">
    <property type="entry name" value="P-loop containing nucleotide triphosphate hydrolases"/>
    <property type="match status" value="1"/>
</dbReference>
<dbReference type="PANTHER" id="PTHR23077:SF9">
    <property type="entry name" value="PEROXISOMAL ATPASE PEX6"/>
    <property type="match status" value="1"/>
</dbReference>
<dbReference type="GO" id="GO:0016887">
    <property type="term" value="F:ATP hydrolysis activity"/>
    <property type="evidence" value="ECO:0007669"/>
    <property type="project" value="TreeGrafter"/>
</dbReference>
<dbReference type="EMBL" id="KZ347109">
    <property type="protein sequence ID" value="PIO68414.1"/>
    <property type="molecule type" value="Genomic_DNA"/>
</dbReference>
<dbReference type="GO" id="GO:0005778">
    <property type="term" value="C:peroxisomal membrane"/>
    <property type="evidence" value="ECO:0007669"/>
    <property type="project" value="TreeGrafter"/>
</dbReference>
<dbReference type="Proteomes" id="UP000230423">
    <property type="component" value="Unassembled WGS sequence"/>
</dbReference>
<proteinExistence type="predicted"/>
<accession>A0A2G9UDU3</accession>
<dbReference type="GO" id="GO:0005829">
    <property type="term" value="C:cytosol"/>
    <property type="evidence" value="ECO:0007669"/>
    <property type="project" value="TreeGrafter"/>
</dbReference>
<name>A0A2G9UDU3_TELCI</name>
<keyword evidence="2" id="KW-1185">Reference proteome</keyword>
<dbReference type="InterPro" id="IPR027417">
    <property type="entry name" value="P-loop_NTPase"/>
</dbReference>
<protein>
    <recommendedName>
        <fullName evidence="3">ATPase AAA-type core domain-containing protein</fullName>
    </recommendedName>
</protein>
<dbReference type="AlphaFoldDB" id="A0A2G9UDU3"/>
<dbReference type="InterPro" id="IPR050168">
    <property type="entry name" value="AAA_ATPase_domain"/>
</dbReference>
<evidence type="ECO:0000313" key="1">
    <source>
        <dbReference type="EMBL" id="PIO68414.1"/>
    </source>
</evidence>
<evidence type="ECO:0008006" key="3">
    <source>
        <dbReference type="Google" id="ProtNLM"/>
    </source>
</evidence>
<dbReference type="PANTHER" id="PTHR23077">
    <property type="entry name" value="AAA-FAMILY ATPASE"/>
    <property type="match status" value="1"/>
</dbReference>